<organism evidence="1 2">
    <name type="scientific">Sphingosinicella rhizophila</name>
    <dbReference type="NCBI Taxonomy" id="3050082"/>
    <lineage>
        <taxon>Bacteria</taxon>
        <taxon>Pseudomonadati</taxon>
        <taxon>Pseudomonadota</taxon>
        <taxon>Alphaproteobacteria</taxon>
        <taxon>Sphingomonadales</taxon>
        <taxon>Sphingosinicellaceae</taxon>
        <taxon>Sphingosinicella</taxon>
    </lineage>
</organism>
<evidence type="ECO:0000313" key="1">
    <source>
        <dbReference type="EMBL" id="MDT9600131.1"/>
    </source>
</evidence>
<dbReference type="Proteomes" id="UP001259572">
    <property type="component" value="Unassembled WGS sequence"/>
</dbReference>
<reference evidence="1 2" key="1">
    <citation type="submission" date="2023-05" db="EMBL/GenBank/DDBJ databases">
        <authorList>
            <person name="Guo Y."/>
        </authorList>
    </citation>
    <scope>NUCLEOTIDE SEQUENCE [LARGE SCALE GENOMIC DNA]</scope>
    <source>
        <strain evidence="1 2">GR2756</strain>
    </source>
</reference>
<gene>
    <name evidence="1" type="ORF">RQX22_14315</name>
</gene>
<comment type="caution">
    <text evidence="1">The sequence shown here is derived from an EMBL/GenBank/DDBJ whole genome shotgun (WGS) entry which is preliminary data.</text>
</comment>
<evidence type="ECO:0000313" key="2">
    <source>
        <dbReference type="Proteomes" id="UP001259572"/>
    </source>
</evidence>
<proteinExistence type="predicted"/>
<dbReference type="RefSeq" id="WP_315727229.1">
    <property type="nucleotide sequence ID" value="NZ_JAVUPU010000007.1"/>
</dbReference>
<accession>A0ABU3Q9P7</accession>
<keyword evidence="2" id="KW-1185">Reference proteome</keyword>
<name>A0ABU3Q9P7_9SPHN</name>
<protein>
    <submittedName>
        <fullName evidence="1">Uncharacterized protein</fullName>
    </submittedName>
</protein>
<dbReference type="EMBL" id="JAVUPU010000007">
    <property type="protein sequence ID" value="MDT9600131.1"/>
    <property type="molecule type" value="Genomic_DNA"/>
</dbReference>
<sequence>MSEHSKIYGEVVDAFETSAAASFGCLAGAWPKTPADPTGDERLALIGFLEELRAAWDLEQSSLYAANRSELQTIASPWRVADPGR</sequence>